<name>A0A2H0YP87_9BACT</name>
<keyword evidence="1" id="KW-1133">Transmembrane helix</keyword>
<keyword evidence="1" id="KW-0472">Membrane</keyword>
<proteinExistence type="predicted"/>
<evidence type="ECO:0000313" key="3">
    <source>
        <dbReference type="Proteomes" id="UP000231472"/>
    </source>
</evidence>
<organism evidence="2 3">
    <name type="scientific">Candidatus Nealsonbacteria bacterium CG08_land_8_20_14_0_20_36_22</name>
    <dbReference type="NCBI Taxonomy" id="1974704"/>
    <lineage>
        <taxon>Bacteria</taxon>
        <taxon>Candidatus Nealsoniibacteriota</taxon>
    </lineage>
</organism>
<feature type="non-terminal residue" evidence="2">
    <location>
        <position position="97"/>
    </location>
</feature>
<dbReference type="Proteomes" id="UP000231472">
    <property type="component" value="Unassembled WGS sequence"/>
</dbReference>
<evidence type="ECO:0000256" key="1">
    <source>
        <dbReference type="SAM" id="Phobius"/>
    </source>
</evidence>
<gene>
    <name evidence="2" type="ORF">COT32_00465</name>
</gene>
<evidence type="ECO:0000313" key="2">
    <source>
        <dbReference type="EMBL" id="PIS40307.1"/>
    </source>
</evidence>
<dbReference type="EMBL" id="PEYC01000011">
    <property type="protein sequence ID" value="PIS40307.1"/>
    <property type="molecule type" value="Genomic_DNA"/>
</dbReference>
<protein>
    <submittedName>
        <fullName evidence="2">Uncharacterized protein</fullName>
    </submittedName>
</protein>
<reference evidence="3" key="1">
    <citation type="submission" date="2017-09" db="EMBL/GenBank/DDBJ databases">
        <title>Depth-based differentiation of microbial function through sediment-hosted aquifers and enrichment of novel symbionts in the deep terrestrial subsurface.</title>
        <authorList>
            <person name="Probst A.J."/>
            <person name="Ladd B."/>
            <person name="Jarett J.K."/>
            <person name="Geller-Mcgrath D.E."/>
            <person name="Sieber C.M.K."/>
            <person name="Emerson J.B."/>
            <person name="Anantharaman K."/>
            <person name="Thomas B.C."/>
            <person name="Malmstrom R."/>
            <person name="Stieglmeier M."/>
            <person name="Klingl A."/>
            <person name="Woyke T."/>
            <person name="Ryan C.M."/>
            <person name="Banfield J.F."/>
        </authorList>
    </citation>
    <scope>NUCLEOTIDE SEQUENCE [LARGE SCALE GENOMIC DNA]</scope>
</reference>
<dbReference type="AlphaFoldDB" id="A0A2H0YP87"/>
<keyword evidence="1" id="KW-0812">Transmembrane</keyword>
<sequence length="97" mass="11725">MTKIIISIVWFLIFTKLLIFWVWLWQLKGYHWGRFKAHFETQKLRKIFFSFHGVRYPKLTLKTIIILISGILLEILILFYLFNLVLFLILIISAPII</sequence>
<accession>A0A2H0YP87</accession>
<feature type="transmembrane region" description="Helical" evidence="1">
    <location>
        <begin position="7"/>
        <end position="25"/>
    </location>
</feature>
<feature type="transmembrane region" description="Helical" evidence="1">
    <location>
        <begin position="64"/>
        <end position="92"/>
    </location>
</feature>
<comment type="caution">
    <text evidence="2">The sequence shown here is derived from an EMBL/GenBank/DDBJ whole genome shotgun (WGS) entry which is preliminary data.</text>
</comment>